<feature type="domain" description="EamA" evidence="7">
    <location>
        <begin position="3"/>
        <end position="134"/>
    </location>
</feature>
<dbReference type="PANTHER" id="PTHR32322">
    <property type="entry name" value="INNER MEMBRANE TRANSPORTER"/>
    <property type="match status" value="1"/>
</dbReference>
<comment type="similarity">
    <text evidence="2">Belongs to the EamA transporter family.</text>
</comment>
<dbReference type="InterPro" id="IPR000620">
    <property type="entry name" value="EamA_dom"/>
</dbReference>
<dbReference type="InterPro" id="IPR037185">
    <property type="entry name" value="EmrE-like"/>
</dbReference>
<sequence>MTVLMYIFCLIVWGLNFIVVKIQGTPVSLELSLTYRLVGAALMFIVLACVLRPNGKPSREDALPLITFGVCNLAISYLCLYYATIWVSAALVTLLFSLKTVLTPIALRVFLGERLHSRILIGGIVGIAGVSILVYPLLTTGSSNTSDLKGIGLALLGTILTAIGDAASARNARRGINAVYSNSVGFIVASIILLAICVFQQQTFTMPISVSYLGALAFLTVFASFGAWMFYLKLVERIGASVSSYMVALFPAIGGVASVAIGESSPTVYLLFGCLFSCAGAAIALGFRLPYRNRITMKNESPGN</sequence>
<organism evidence="8 9">
    <name type="scientific">Bacillus mycoides</name>
    <dbReference type="NCBI Taxonomy" id="1405"/>
    <lineage>
        <taxon>Bacteria</taxon>
        <taxon>Bacillati</taxon>
        <taxon>Bacillota</taxon>
        <taxon>Bacilli</taxon>
        <taxon>Bacillales</taxon>
        <taxon>Bacillaceae</taxon>
        <taxon>Bacillus</taxon>
        <taxon>Bacillus cereus group</taxon>
    </lineage>
</organism>
<feature type="transmembrane region" description="Helical" evidence="6">
    <location>
        <begin position="7"/>
        <end position="27"/>
    </location>
</feature>
<dbReference type="InterPro" id="IPR050638">
    <property type="entry name" value="AA-Vitamin_Transporters"/>
</dbReference>
<dbReference type="Proteomes" id="UP000065797">
    <property type="component" value="Unassembled WGS sequence"/>
</dbReference>
<keyword evidence="3 6" id="KW-0812">Transmembrane</keyword>
<feature type="transmembrane region" description="Helical" evidence="6">
    <location>
        <begin position="150"/>
        <end position="167"/>
    </location>
</feature>
<evidence type="ECO:0000256" key="2">
    <source>
        <dbReference type="ARBA" id="ARBA00007362"/>
    </source>
</evidence>
<evidence type="ECO:0000256" key="6">
    <source>
        <dbReference type="SAM" id="Phobius"/>
    </source>
</evidence>
<feature type="transmembrane region" description="Helical" evidence="6">
    <location>
        <begin position="119"/>
        <end position="138"/>
    </location>
</feature>
<feature type="transmembrane region" description="Helical" evidence="6">
    <location>
        <begin position="179"/>
        <end position="201"/>
    </location>
</feature>
<dbReference type="RefSeq" id="WP_060751976.1">
    <property type="nucleotide sequence ID" value="NZ_LRPH01000100.1"/>
</dbReference>
<keyword evidence="5 6" id="KW-0472">Membrane</keyword>
<gene>
    <name evidence="8" type="ORF">AWW70_26730</name>
</gene>
<dbReference type="GO" id="GO:0016020">
    <property type="term" value="C:membrane"/>
    <property type="evidence" value="ECO:0007669"/>
    <property type="project" value="UniProtKB-SubCell"/>
</dbReference>
<dbReference type="PANTHER" id="PTHR32322:SF2">
    <property type="entry name" value="EAMA DOMAIN-CONTAINING PROTEIN"/>
    <property type="match status" value="1"/>
</dbReference>
<evidence type="ECO:0000259" key="7">
    <source>
        <dbReference type="Pfam" id="PF00892"/>
    </source>
</evidence>
<keyword evidence="4 6" id="KW-1133">Transmembrane helix</keyword>
<feature type="transmembrane region" description="Helical" evidence="6">
    <location>
        <begin position="63"/>
        <end position="83"/>
    </location>
</feature>
<comment type="subcellular location">
    <subcellularLocation>
        <location evidence="1">Endomembrane system</location>
        <topology evidence="1">Multi-pass membrane protein</topology>
    </subcellularLocation>
</comment>
<reference evidence="8 9" key="1">
    <citation type="submission" date="2016-01" db="EMBL/GenBank/DDBJ databases">
        <authorList>
            <person name="McClelland M."/>
            <person name="Jain A."/>
            <person name="Saraogi P."/>
            <person name="Mendelson R."/>
            <person name="Westerman R."/>
            <person name="SanMiguel P."/>
            <person name="Csonka L."/>
        </authorList>
    </citation>
    <scope>NUCLEOTIDE SEQUENCE [LARGE SCALE GENOMIC DNA]</scope>
    <source>
        <strain evidence="8 9">PE8-15</strain>
    </source>
</reference>
<evidence type="ECO:0000256" key="1">
    <source>
        <dbReference type="ARBA" id="ARBA00004127"/>
    </source>
</evidence>
<evidence type="ECO:0000256" key="5">
    <source>
        <dbReference type="ARBA" id="ARBA00023136"/>
    </source>
</evidence>
<protein>
    <recommendedName>
        <fullName evidence="7">EamA domain-containing protein</fullName>
    </recommendedName>
</protein>
<feature type="transmembrane region" description="Helical" evidence="6">
    <location>
        <begin position="213"/>
        <end position="232"/>
    </location>
</feature>
<name>A0A109FTV4_BACMY</name>
<comment type="caution">
    <text evidence="8">The sequence shown here is derived from an EMBL/GenBank/DDBJ whole genome shotgun (WGS) entry which is preliminary data.</text>
</comment>
<feature type="transmembrane region" description="Helical" evidence="6">
    <location>
        <begin position="33"/>
        <end position="51"/>
    </location>
</feature>
<feature type="transmembrane region" description="Helical" evidence="6">
    <location>
        <begin position="244"/>
        <end position="262"/>
    </location>
</feature>
<evidence type="ECO:0000256" key="3">
    <source>
        <dbReference type="ARBA" id="ARBA00022692"/>
    </source>
</evidence>
<feature type="transmembrane region" description="Helical" evidence="6">
    <location>
        <begin position="268"/>
        <end position="289"/>
    </location>
</feature>
<evidence type="ECO:0000313" key="8">
    <source>
        <dbReference type="EMBL" id="KWU54392.1"/>
    </source>
</evidence>
<dbReference type="SUPFAM" id="SSF103481">
    <property type="entry name" value="Multidrug resistance efflux transporter EmrE"/>
    <property type="match status" value="2"/>
</dbReference>
<dbReference type="Pfam" id="PF00892">
    <property type="entry name" value="EamA"/>
    <property type="match status" value="2"/>
</dbReference>
<feature type="transmembrane region" description="Helical" evidence="6">
    <location>
        <begin position="89"/>
        <end position="107"/>
    </location>
</feature>
<evidence type="ECO:0000256" key="4">
    <source>
        <dbReference type="ARBA" id="ARBA00022989"/>
    </source>
</evidence>
<accession>A0A109FTV4</accession>
<dbReference type="AlphaFoldDB" id="A0A109FTV4"/>
<feature type="domain" description="EamA" evidence="7">
    <location>
        <begin position="149"/>
        <end position="284"/>
    </location>
</feature>
<evidence type="ECO:0000313" key="9">
    <source>
        <dbReference type="Proteomes" id="UP000065797"/>
    </source>
</evidence>
<proteinExistence type="inferred from homology"/>
<dbReference type="EMBL" id="LRPH01000100">
    <property type="protein sequence ID" value="KWU54392.1"/>
    <property type="molecule type" value="Genomic_DNA"/>
</dbReference>